<organism evidence="6 7">
    <name type="scientific">Saxibacter everestensis</name>
    <dbReference type="NCBI Taxonomy" id="2909229"/>
    <lineage>
        <taxon>Bacteria</taxon>
        <taxon>Bacillati</taxon>
        <taxon>Actinomycetota</taxon>
        <taxon>Actinomycetes</taxon>
        <taxon>Micrococcales</taxon>
        <taxon>Brevibacteriaceae</taxon>
        <taxon>Saxibacter</taxon>
    </lineage>
</organism>
<dbReference type="InterPro" id="IPR009057">
    <property type="entry name" value="Homeodomain-like_sf"/>
</dbReference>
<gene>
    <name evidence="6" type="ORF">LWF01_00075</name>
</gene>
<keyword evidence="7" id="KW-1185">Reference proteome</keyword>
<evidence type="ECO:0000256" key="3">
    <source>
        <dbReference type="ARBA" id="ARBA00023163"/>
    </source>
</evidence>
<evidence type="ECO:0000313" key="6">
    <source>
        <dbReference type="EMBL" id="WGW12197.1"/>
    </source>
</evidence>
<dbReference type="PANTHER" id="PTHR30055">
    <property type="entry name" value="HTH-TYPE TRANSCRIPTIONAL REGULATOR RUTR"/>
    <property type="match status" value="1"/>
</dbReference>
<dbReference type="Pfam" id="PF00440">
    <property type="entry name" value="TetR_N"/>
    <property type="match status" value="1"/>
</dbReference>
<dbReference type="Gene3D" id="1.10.357.10">
    <property type="entry name" value="Tetracycline Repressor, domain 2"/>
    <property type="match status" value="1"/>
</dbReference>
<dbReference type="InterPro" id="IPR036271">
    <property type="entry name" value="Tet_transcr_reg_TetR-rel_C_sf"/>
</dbReference>
<dbReference type="InterPro" id="IPR050109">
    <property type="entry name" value="HTH-type_TetR-like_transc_reg"/>
</dbReference>
<sequence length="197" mass="21591">MISTTAASRRLREQADRRKRIIEHTRALAEAEGWDNVTTRRLAEAIEYSQPVLYSHFPGGKTEIMNAVALLGFTELAAAATSAAAQHATDRPRLLAVITAYLDFAAANPAVYTAMFALPISARFASEHSDHELQTAFASIVTVLGQGSTPPRDVETAAELLWSSLHGLATLERDERLRQSAHHSRIKRLVDLFAEAT</sequence>
<dbReference type="RefSeq" id="WP_349638996.1">
    <property type="nucleotide sequence ID" value="NZ_CP090958.1"/>
</dbReference>
<accession>A0ABY8QT49</accession>
<reference evidence="6 7" key="1">
    <citation type="submission" date="2023-05" db="EMBL/GenBank/DDBJ databases">
        <title>Lithophilousrod everest ZFBP1038 complete genpme.</title>
        <authorList>
            <person name="Tian M."/>
        </authorList>
    </citation>
    <scope>NUCLEOTIDE SEQUENCE [LARGE SCALE GENOMIC DNA]</scope>
    <source>
        <strain evidence="6 7">ZFBP1038</strain>
    </source>
</reference>
<dbReference type="Pfam" id="PF13305">
    <property type="entry name" value="TetR_C_33"/>
    <property type="match status" value="1"/>
</dbReference>
<keyword evidence="1" id="KW-0805">Transcription regulation</keyword>
<feature type="domain" description="HTH-type transcriptional regulator MT1864/Rv1816-like C-terminal" evidence="5">
    <location>
        <begin position="94"/>
        <end position="183"/>
    </location>
</feature>
<proteinExistence type="predicted"/>
<dbReference type="Proteomes" id="UP001209083">
    <property type="component" value="Chromosome"/>
</dbReference>
<feature type="domain" description="HTH tetR-type" evidence="4">
    <location>
        <begin position="21"/>
        <end position="68"/>
    </location>
</feature>
<name>A0ABY8QT49_9MICO</name>
<evidence type="ECO:0000259" key="5">
    <source>
        <dbReference type="Pfam" id="PF13305"/>
    </source>
</evidence>
<dbReference type="InterPro" id="IPR025996">
    <property type="entry name" value="MT1864/Rv1816-like_C"/>
</dbReference>
<dbReference type="SUPFAM" id="SSF48498">
    <property type="entry name" value="Tetracyclin repressor-like, C-terminal domain"/>
    <property type="match status" value="1"/>
</dbReference>
<evidence type="ECO:0000256" key="2">
    <source>
        <dbReference type="ARBA" id="ARBA00023125"/>
    </source>
</evidence>
<evidence type="ECO:0000259" key="4">
    <source>
        <dbReference type="Pfam" id="PF00440"/>
    </source>
</evidence>
<dbReference type="EMBL" id="CP090958">
    <property type="protein sequence ID" value="WGW12197.1"/>
    <property type="molecule type" value="Genomic_DNA"/>
</dbReference>
<keyword evidence="3" id="KW-0804">Transcription</keyword>
<dbReference type="SUPFAM" id="SSF46689">
    <property type="entry name" value="Homeodomain-like"/>
    <property type="match status" value="1"/>
</dbReference>
<dbReference type="PANTHER" id="PTHR30055:SF234">
    <property type="entry name" value="HTH-TYPE TRANSCRIPTIONAL REGULATOR BETI"/>
    <property type="match status" value="1"/>
</dbReference>
<dbReference type="InterPro" id="IPR001647">
    <property type="entry name" value="HTH_TetR"/>
</dbReference>
<evidence type="ECO:0000256" key="1">
    <source>
        <dbReference type="ARBA" id="ARBA00023015"/>
    </source>
</evidence>
<protein>
    <submittedName>
        <fullName evidence="6">TetR/AcrR family transcriptional regulator</fullName>
    </submittedName>
</protein>
<keyword evidence="2" id="KW-0238">DNA-binding</keyword>
<evidence type="ECO:0000313" key="7">
    <source>
        <dbReference type="Proteomes" id="UP001209083"/>
    </source>
</evidence>